<evidence type="ECO:0000313" key="3">
    <source>
        <dbReference type="Proteomes" id="UP001480595"/>
    </source>
</evidence>
<dbReference type="EMBL" id="JAQQWL010000005">
    <property type="protein sequence ID" value="KAK8074137.1"/>
    <property type="molecule type" value="Genomic_DNA"/>
</dbReference>
<feature type="signal peptide" evidence="1">
    <location>
        <begin position="1"/>
        <end position="19"/>
    </location>
</feature>
<keyword evidence="3" id="KW-1185">Reference proteome</keyword>
<proteinExistence type="predicted"/>
<accession>A0ABR1VTI5</accession>
<reference evidence="2 3" key="1">
    <citation type="submission" date="2023-01" db="EMBL/GenBank/DDBJ databases">
        <title>Analysis of 21 Apiospora genomes using comparative genomics revels a genus with tremendous synthesis potential of carbohydrate active enzymes and secondary metabolites.</title>
        <authorList>
            <person name="Sorensen T."/>
        </authorList>
    </citation>
    <scope>NUCLEOTIDE SEQUENCE [LARGE SCALE GENOMIC DNA]</scope>
    <source>
        <strain evidence="2 3">CBS 135458</strain>
    </source>
</reference>
<evidence type="ECO:0000313" key="2">
    <source>
        <dbReference type="EMBL" id="KAK8074137.1"/>
    </source>
</evidence>
<protein>
    <submittedName>
        <fullName evidence="2">Uncharacterized protein</fullName>
    </submittedName>
</protein>
<dbReference type="RefSeq" id="XP_066718612.1">
    <property type="nucleotide sequence ID" value="XM_066856445.1"/>
</dbReference>
<name>A0ABR1VTI5_9PEZI</name>
<organism evidence="2 3">
    <name type="scientific">Apiospora phragmitis</name>
    <dbReference type="NCBI Taxonomy" id="2905665"/>
    <lineage>
        <taxon>Eukaryota</taxon>
        <taxon>Fungi</taxon>
        <taxon>Dikarya</taxon>
        <taxon>Ascomycota</taxon>
        <taxon>Pezizomycotina</taxon>
        <taxon>Sordariomycetes</taxon>
        <taxon>Xylariomycetidae</taxon>
        <taxon>Amphisphaeriales</taxon>
        <taxon>Apiosporaceae</taxon>
        <taxon>Apiospora</taxon>
    </lineage>
</organism>
<gene>
    <name evidence="2" type="ORF">PG994_005036</name>
</gene>
<feature type="chain" id="PRO_5045790766" evidence="1">
    <location>
        <begin position="20"/>
        <end position="189"/>
    </location>
</feature>
<dbReference type="GeneID" id="92089508"/>
<dbReference type="Proteomes" id="UP001480595">
    <property type="component" value="Unassembled WGS sequence"/>
</dbReference>
<comment type="caution">
    <text evidence="2">The sequence shown here is derived from an EMBL/GenBank/DDBJ whole genome shotgun (WGS) entry which is preliminary data.</text>
</comment>
<sequence length="189" mass="21047">MHASKILTVFTLTLTATAGVLLPREDRSKDGIYNEKGRITGLPKRSVNTDGISNIESKRSAEADNETTQALEARKEHWECHNQHYRPIALKVEYQEEASNALIGFCKQDGNKNSCDQSIWARAGDVTVYYCMYHGPGKFEEKQLKYSLSKIAGECREGFAGNIGDDGFAYGVTRNDIEGVCYFDVGYDG</sequence>
<keyword evidence="1" id="KW-0732">Signal</keyword>
<evidence type="ECO:0000256" key="1">
    <source>
        <dbReference type="SAM" id="SignalP"/>
    </source>
</evidence>